<evidence type="ECO:0000259" key="3">
    <source>
        <dbReference type="Pfam" id="PF00561"/>
    </source>
</evidence>
<dbReference type="Pfam" id="PF01557">
    <property type="entry name" value="FAA_hydrolase"/>
    <property type="match status" value="1"/>
</dbReference>
<evidence type="ECO:0000313" key="5">
    <source>
        <dbReference type="EMBL" id="KEQ93193.1"/>
    </source>
</evidence>
<dbReference type="SUPFAM" id="SSF56529">
    <property type="entry name" value="FAH"/>
    <property type="match status" value="1"/>
</dbReference>
<evidence type="ECO:0000256" key="2">
    <source>
        <dbReference type="ARBA" id="ARBA00022723"/>
    </source>
</evidence>
<dbReference type="GO" id="GO:0046872">
    <property type="term" value="F:metal ion binding"/>
    <property type="evidence" value="ECO:0007669"/>
    <property type="project" value="UniProtKB-KW"/>
</dbReference>
<name>A0A074Y5Z6_AURSE</name>
<keyword evidence="2" id="KW-0479">Metal-binding</keyword>
<dbReference type="GO" id="GO:0050163">
    <property type="term" value="F:oxaloacetate tautomerase activity"/>
    <property type="evidence" value="ECO:0007669"/>
    <property type="project" value="UniProtKB-ARBA"/>
</dbReference>
<reference evidence="5 6" key="1">
    <citation type="journal article" date="2014" name="BMC Genomics">
        <title>Genome sequencing of four Aureobasidium pullulans varieties: biotechnological potential, stress tolerance, and description of new species.</title>
        <authorList>
            <person name="Gostin Ar C."/>
            <person name="Ohm R.A."/>
            <person name="Kogej T."/>
            <person name="Sonjak S."/>
            <person name="Turk M."/>
            <person name="Zajc J."/>
            <person name="Zalar P."/>
            <person name="Grube M."/>
            <person name="Sun H."/>
            <person name="Han J."/>
            <person name="Sharma A."/>
            <person name="Chiniquy J."/>
            <person name="Ngan C.Y."/>
            <person name="Lipzen A."/>
            <person name="Barry K."/>
            <person name="Grigoriev I.V."/>
            <person name="Gunde-Cimerman N."/>
        </authorList>
    </citation>
    <scope>NUCLEOTIDE SEQUENCE [LARGE SCALE GENOMIC DNA]</scope>
    <source>
        <strain evidence="5 6">EXF-2481</strain>
    </source>
</reference>
<dbReference type="InterPro" id="IPR011234">
    <property type="entry name" value="Fumarylacetoacetase-like_C"/>
</dbReference>
<evidence type="ECO:0000259" key="4">
    <source>
        <dbReference type="Pfam" id="PF01557"/>
    </source>
</evidence>
<keyword evidence="6" id="KW-1185">Reference proteome</keyword>
<dbReference type="EMBL" id="KL584767">
    <property type="protein sequence ID" value="KEQ93193.1"/>
    <property type="molecule type" value="Genomic_DNA"/>
</dbReference>
<dbReference type="Gene3D" id="3.40.50.1820">
    <property type="entry name" value="alpha/beta hydrolase"/>
    <property type="match status" value="1"/>
</dbReference>
<protein>
    <recommendedName>
        <fullName evidence="7">Fumarylacetoacetase-like C-terminal domain-containing protein</fullName>
    </recommendedName>
</protein>
<feature type="domain" description="AB hydrolase-1" evidence="3">
    <location>
        <begin position="362"/>
        <end position="470"/>
    </location>
</feature>
<organism evidence="5 6">
    <name type="scientific">Aureobasidium subglaciale (strain EXF-2481)</name>
    <name type="common">Aureobasidium pullulans var. subglaciale</name>
    <dbReference type="NCBI Taxonomy" id="1043005"/>
    <lineage>
        <taxon>Eukaryota</taxon>
        <taxon>Fungi</taxon>
        <taxon>Dikarya</taxon>
        <taxon>Ascomycota</taxon>
        <taxon>Pezizomycotina</taxon>
        <taxon>Dothideomycetes</taxon>
        <taxon>Dothideomycetidae</taxon>
        <taxon>Dothideales</taxon>
        <taxon>Saccotheciaceae</taxon>
        <taxon>Aureobasidium</taxon>
    </lineage>
</organism>
<dbReference type="GO" id="GO:0006107">
    <property type="term" value="P:oxaloacetate metabolic process"/>
    <property type="evidence" value="ECO:0007669"/>
    <property type="project" value="UniProtKB-ARBA"/>
</dbReference>
<dbReference type="OMA" id="DHKQFFL"/>
<dbReference type="Proteomes" id="UP000030641">
    <property type="component" value="Unassembled WGS sequence"/>
</dbReference>
<dbReference type="AlphaFoldDB" id="A0A074Y5Z6"/>
<dbReference type="Pfam" id="PF00561">
    <property type="entry name" value="Abhydrolase_1"/>
    <property type="match status" value="1"/>
</dbReference>
<dbReference type="InterPro" id="IPR036663">
    <property type="entry name" value="Fumarylacetoacetase_C_sf"/>
</dbReference>
<evidence type="ECO:0000256" key="1">
    <source>
        <dbReference type="ARBA" id="ARBA00010211"/>
    </source>
</evidence>
<dbReference type="PANTHER" id="PTHR11820">
    <property type="entry name" value="ACYLPYRUVASE"/>
    <property type="match status" value="1"/>
</dbReference>
<dbReference type="Gene3D" id="3.90.850.10">
    <property type="entry name" value="Fumarylacetoacetase-like, C-terminal domain"/>
    <property type="match status" value="1"/>
</dbReference>
<sequence>MTAANHTNGRNGINGSNGTTIDSLTNYVAFQINGSERTSIGHYDLDSDRIQPLAFASGTLLQNLYQVIEIGESGIIPSGESISASSVRILPPISGRDVLCVGKNYAEHAKEFNGSGFDSSDKVDQPTHPVIFTKRFTSIIANGEDIYPHPGFTETIDYEGEIGVIVGKAGHQISEESAMQHVWGYTIINDMTARERQRDHKQFYIGKSPDTFCPMGPIAVPAGKLDKTLRVQTRVNGEVRQDATTEDLIFSIPFLIKTMSEGQTLMPGDVLATGTPAGVGIGKKPPTYLKSGDEVTVSVAGLGSLTNRIGGQDSSNPTVSTVHAMSHIPSSNKKAVDSNGLTKIDNKMLHYRQQGSSSGENLVFVHGLGGTMDYWTPLIQASRLDQSHNLHLLDLEGHGLSPTSPLSSLSIESFAADLKGVFDHAGISSGTTLFAHSMGCLIAVRFALDNPGLISKLVLVGPPPSPLPAAASSGTHARAYTVRTKGMTAVVDAIVTAGTSEKTKSSNPLAVTAIRLSLLGQDAEGYAKACTALANATNKLDFAAVKASTLIITGSEDKVSPQQLCEGYVQSLPKGSSLEVLSDVGHWHVYEDVEGVSRAVSKFL</sequence>
<dbReference type="InterPro" id="IPR029058">
    <property type="entry name" value="AB_hydrolase_fold"/>
</dbReference>
<accession>A0A074Y5Z6</accession>
<dbReference type="InterPro" id="IPR000073">
    <property type="entry name" value="AB_hydrolase_1"/>
</dbReference>
<proteinExistence type="inferred from homology"/>
<dbReference type="FunFam" id="3.90.850.10:FF:000002">
    <property type="entry name" value="2-hydroxyhepta-2,4-diene-1,7-dioate isomerase"/>
    <property type="match status" value="1"/>
</dbReference>
<evidence type="ECO:0008006" key="7">
    <source>
        <dbReference type="Google" id="ProtNLM"/>
    </source>
</evidence>
<feature type="domain" description="Fumarylacetoacetase-like C-terminal" evidence="4">
    <location>
        <begin position="98"/>
        <end position="309"/>
    </location>
</feature>
<dbReference type="GO" id="GO:0018773">
    <property type="term" value="F:acetylpyruvate hydrolase activity"/>
    <property type="evidence" value="ECO:0007669"/>
    <property type="project" value="TreeGrafter"/>
</dbReference>
<dbReference type="PANTHER" id="PTHR11820:SF7">
    <property type="entry name" value="ACYLPYRUVASE FAHD1, MITOCHONDRIAL"/>
    <property type="match status" value="1"/>
</dbReference>
<dbReference type="HOGENOM" id="CLU_436837_0_0_1"/>
<evidence type="ECO:0000313" key="6">
    <source>
        <dbReference type="Proteomes" id="UP000030641"/>
    </source>
</evidence>
<dbReference type="GeneID" id="25372484"/>
<dbReference type="InParanoid" id="A0A074Y5Z6"/>
<dbReference type="SUPFAM" id="SSF53474">
    <property type="entry name" value="alpha/beta-Hydrolases"/>
    <property type="match status" value="1"/>
</dbReference>
<gene>
    <name evidence="5" type="ORF">AUEXF2481DRAFT_99945</name>
</gene>
<comment type="similarity">
    <text evidence="1">Belongs to the FAH family.</text>
</comment>
<dbReference type="STRING" id="1043005.A0A074Y5Z6"/>
<dbReference type="OrthoDB" id="194468at2759"/>
<dbReference type="RefSeq" id="XP_013341696.1">
    <property type="nucleotide sequence ID" value="XM_013486242.1"/>
</dbReference>
<dbReference type="PRINTS" id="PR00111">
    <property type="entry name" value="ABHYDROLASE"/>
</dbReference>